<proteinExistence type="predicted"/>
<comment type="caution">
    <text evidence="1">The sequence shown here is derived from an EMBL/GenBank/DDBJ whole genome shotgun (WGS) entry which is preliminary data.</text>
</comment>
<dbReference type="EMBL" id="JAEEGC010000008">
    <property type="protein sequence ID" value="MBV7271743.1"/>
    <property type="molecule type" value="Genomic_DNA"/>
</dbReference>
<keyword evidence="2" id="KW-1185">Reference proteome</keyword>
<reference evidence="1" key="1">
    <citation type="submission" date="2020-12" db="EMBL/GenBank/DDBJ databases">
        <title>Clostridium thailandense sp. nov., a novel acetogenic bacterium isolated from peat land soil in Thailand.</title>
        <authorList>
            <person name="Chaikitkaew S."/>
            <person name="Birkeland N.K."/>
        </authorList>
    </citation>
    <scope>NUCLEOTIDE SEQUENCE</scope>
    <source>
        <strain evidence="1">PL3</strain>
    </source>
</reference>
<dbReference type="PANTHER" id="PTHR30032:SF8">
    <property type="entry name" value="GERMINATION-SPECIFIC N-ACETYLMURAMOYL-L-ALANINE AMIDASE"/>
    <property type="match status" value="1"/>
</dbReference>
<dbReference type="AlphaFoldDB" id="A0A949X2W1"/>
<dbReference type="PANTHER" id="PTHR30032">
    <property type="entry name" value="N-ACETYLMURAMOYL-L-ALANINE AMIDASE-RELATED"/>
    <property type="match status" value="1"/>
</dbReference>
<dbReference type="InterPro" id="IPR007253">
    <property type="entry name" value="Cell_wall-bd_2"/>
</dbReference>
<evidence type="ECO:0000313" key="2">
    <source>
        <dbReference type="Proteomes" id="UP000694308"/>
    </source>
</evidence>
<dbReference type="RefSeq" id="WP_218318782.1">
    <property type="nucleotide sequence ID" value="NZ_JAEEGC010000008.1"/>
</dbReference>
<dbReference type="Proteomes" id="UP000694308">
    <property type="component" value="Unassembled WGS sequence"/>
</dbReference>
<protein>
    <submittedName>
        <fullName evidence="1">Cell wall-binding repeat-containing protein</fullName>
    </submittedName>
</protein>
<dbReference type="InterPro" id="IPR051922">
    <property type="entry name" value="Bact_Sporulation_Assoc"/>
</dbReference>
<evidence type="ECO:0000313" key="1">
    <source>
        <dbReference type="EMBL" id="MBV7271743.1"/>
    </source>
</evidence>
<gene>
    <name evidence="1" type="ORF">I6U48_02290</name>
</gene>
<dbReference type="Pfam" id="PF04122">
    <property type="entry name" value="CW_binding_2"/>
    <property type="match status" value="3"/>
</dbReference>
<accession>A0A949X2W1</accession>
<name>A0A949X2W1_9CLOT</name>
<sequence>MRVLKLLNYKIIFASMFILSIIFLNTKVLAEDMNASKTSIQRIEGSNRIETANLISKYKWKDTSENVVIASSEDFFCAISAVPLASKLNCPILFTEKNTLNQNTKEEIIRLKAKKIYIIGDKDVISQETEDELLKIANSVYRIQGKDKFSISTNIALIIGKSDKVFIVNGNDFPDALSIASIAGKNEAPIIFTDKEQLTTSAMKYIKSNKIKESYIVGGKEVISNDILNGLPNPYRLFGEDRYATNIDIINYFSDELNQSSTFIVPGESIEDSTAAIAAAVVAQSSSSPLVLMGAPGETYSKNFLESNSFNINNVIIIGGENVLSSKRLGILGDYNSINAKDYLDTVSYDGSNQGCHPKVLYFPDQWSGWKYWMVFTPYPNGDDKYENPSILVSQTGHEWFTPYGLVNPVVSGLNQSDCHLSDPHILFNQGNKTLELWYRATYYNNEDRIMRVTSKDGVKWSEPEKMVSFYGVKECLSPTVIFEDNKYKMWYVSEELKCMYIQSGDGKHWTSPKEVKLNLTDSYVPWHLDLIKTDLSYEILVSAFKLKEAALNNRVLMWGTSEDGLNFNNLTTVLIPTQNDNSWDNKQIYRSSFVKVNGVYKVFYSAMNKKNQWHIGLSQGKSMKYLHGFAFKKHK</sequence>
<organism evidence="1 2">
    <name type="scientific">Clostridium thailandense</name>
    <dbReference type="NCBI Taxonomy" id="2794346"/>
    <lineage>
        <taxon>Bacteria</taxon>
        <taxon>Bacillati</taxon>
        <taxon>Bacillota</taxon>
        <taxon>Clostridia</taxon>
        <taxon>Eubacteriales</taxon>
        <taxon>Clostridiaceae</taxon>
        <taxon>Clostridium</taxon>
    </lineage>
</organism>